<dbReference type="OrthoDB" id="9895328at2"/>
<dbReference type="RefSeq" id="WP_160317274.1">
    <property type="nucleotide sequence ID" value="NZ_LKET01000068.1"/>
</dbReference>
<keyword evidence="2" id="KW-1185">Reference proteome</keyword>
<evidence type="ECO:0000313" key="2">
    <source>
        <dbReference type="Proteomes" id="UP000050326"/>
    </source>
</evidence>
<dbReference type="STRING" id="36849.OXPF_39720"/>
<dbReference type="AlphaFoldDB" id="A0A0P8WJ89"/>
<dbReference type="EMBL" id="LKET01000068">
    <property type="protein sequence ID" value="KPU42193.1"/>
    <property type="molecule type" value="Genomic_DNA"/>
</dbReference>
<protein>
    <submittedName>
        <fullName evidence="1">Uncharacterized protein</fullName>
    </submittedName>
</protein>
<accession>A0A0P8WJ89</accession>
<organism evidence="1 2">
    <name type="scientific">Oxobacter pfennigii</name>
    <dbReference type="NCBI Taxonomy" id="36849"/>
    <lineage>
        <taxon>Bacteria</taxon>
        <taxon>Bacillati</taxon>
        <taxon>Bacillota</taxon>
        <taxon>Clostridia</taxon>
        <taxon>Eubacteriales</taxon>
        <taxon>Clostridiaceae</taxon>
        <taxon>Oxobacter</taxon>
    </lineage>
</organism>
<gene>
    <name evidence="1" type="ORF">OXPF_39720</name>
</gene>
<proteinExistence type="predicted"/>
<sequence length="53" mass="6146">MAIKVIFEYPDNPDAMAEIEDTQARITLDILKRMLTPIQLEALMNKLRSERKA</sequence>
<name>A0A0P8WJ89_9CLOT</name>
<dbReference type="Proteomes" id="UP000050326">
    <property type="component" value="Unassembled WGS sequence"/>
</dbReference>
<comment type="caution">
    <text evidence="1">The sequence shown here is derived from an EMBL/GenBank/DDBJ whole genome shotgun (WGS) entry which is preliminary data.</text>
</comment>
<evidence type="ECO:0000313" key="1">
    <source>
        <dbReference type="EMBL" id="KPU42193.1"/>
    </source>
</evidence>
<reference evidence="1 2" key="1">
    <citation type="submission" date="2015-09" db="EMBL/GenBank/DDBJ databases">
        <title>Genome sequence of Oxobacter pfennigii DSM 3222.</title>
        <authorList>
            <person name="Poehlein A."/>
            <person name="Bengelsdorf F.R."/>
            <person name="Schiel-Bengelsdorf B."/>
            <person name="Duerre P."/>
            <person name="Daniel R."/>
        </authorList>
    </citation>
    <scope>NUCLEOTIDE SEQUENCE [LARGE SCALE GENOMIC DNA]</scope>
    <source>
        <strain evidence="1 2">DSM 3222</strain>
    </source>
</reference>